<organism evidence="1 2">
    <name type="scientific">Cardiocondyla obscurior</name>
    <dbReference type="NCBI Taxonomy" id="286306"/>
    <lineage>
        <taxon>Eukaryota</taxon>
        <taxon>Metazoa</taxon>
        <taxon>Ecdysozoa</taxon>
        <taxon>Arthropoda</taxon>
        <taxon>Hexapoda</taxon>
        <taxon>Insecta</taxon>
        <taxon>Pterygota</taxon>
        <taxon>Neoptera</taxon>
        <taxon>Endopterygota</taxon>
        <taxon>Hymenoptera</taxon>
        <taxon>Apocrita</taxon>
        <taxon>Aculeata</taxon>
        <taxon>Formicoidea</taxon>
        <taxon>Formicidae</taxon>
        <taxon>Myrmicinae</taxon>
        <taxon>Cardiocondyla</taxon>
    </lineage>
</organism>
<gene>
    <name evidence="1" type="ORF">PUN28_012007</name>
</gene>
<comment type="caution">
    <text evidence="1">The sequence shown here is derived from an EMBL/GenBank/DDBJ whole genome shotgun (WGS) entry which is preliminary data.</text>
</comment>
<protein>
    <submittedName>
        <fullName evidence="1">Uncharacterized protein</fullName>
    </submittedName>
</protein>
<reference evidence="1 2" key="1">
    <citation type="submission" date="2023-03" db="EMBL/GenBank/DDBJ databases">
        <title>High recombination rates correlate with genetic variation in Cardiocondyla obscurior ants.</title>
        <authorList>
            <person name="Errbii M."/>
        </authorList>
    </citation>
    <scope>NUCLEOTIDE SEQUENCE [LARGE SCALE GENOMIC DNA]</scope>
    <source>
        <strain evidence="1">Alpha-2009</strain>
        <tissue evidence="1">Whole body</tissue>
    </source>
</reference>
<proteinExistence type="predicted"/>
<dbReference type="AlphaFoldDB" id="A0AAW2FBV4"/>
<dbReference type="Proteomes" id="UP001430953">
    <property type="component" value="Unassembled WGS sequence"/>
</dbReference>
<accession>A0AAW2FBV4</accession>
<sequence>MEEFYEGLSQYRSLIQLCEAALHLPFEIKNQITNIITRLINSVISSQYLLLKTTINVTKKKKKKLIFNIGREGGNNGGRIRSAFVS</sequence>
<evidence type="ECO:0000313" key="1">
    <source>
        <dbReference type="EMBL" id="KAL0112373.1"/>
    </source>
</evidence>
<keyword evidence="2" id="KW-1185">Reference proteome</keyword>
<dbReference type="EMBL" id="JADYXP020000012">
    <property type="protein sequence ID" value="KAL0112373.1"/>
    <property type="molecule type" value="Genomic_DNA"/>
</dbReference>
<evidence type="ECO:0000313" key="2">
    <source>
        <dbReference type="Proteomes" id="UP001430953"/>
    </source>
</evidence>
<name>A0AAW2FBV4_9HYME</name>